<accession>A0A0F9JN68</accession>
<proteinExistence type="predicted"/>
<evidence type="ECO:0000313" key="1">
    <source>
        <dbReference type="EMBL" id="KKM71108.1"/>
    </source>
</evidence>
<protein>
    <submittedName>
        <fullName evidence="1">Uncharacterized protein</fullName>
    </submittedName>
</protein>
<reference evidence="1" key="1">
    <citation type="journal article" date="2015" name="Nature">
        <title>Complex archaea that bridge the gap between prokaryotes and eukaryotes.</title>
        <authorList>
            <person name="Spang A."/>
            <person name="Saw J.H."/>
            <person name="Jorgensen S.L."/>
            <person name="Zaremba-Niedzwiedzka K."/>
            <person name="Martijn J."/>
            <person name="Lind A.E."/>
            <person name="van Eijk R."/>
            <person name="Schleper C."/>
            <person name="Guy L."/>
            <person name="Ettema T.J."/>
        </authorList>
    </citation>
    <scope>NUCLEOTIDE SEQUENCE</scope>
</reference>
<gene>
    <name evidence="1" type="ORF">LCGC14_1433920</name>
</gene>
<dbReference type="EMBL" id="LAZR01009697">
    <property type="protein sequence ID" value="KKM71108.1"/>
    <property type="molecule type" value="Genomic_DNA"/>
</dbReference>
<dbReference type="PROSITE" id="PS51257">
    <property type="entry name" value="PROKAR_LIPOPROTEIN"/>
    <property type="match status" value="1"/>
</dbReference>
<dbReference type="AlphaFoldDB" id="A0A0F9JN68"/>
<organism evidence="1">
    <name type="scientific">marine sediment metagenome</name>
    <dbReference type="NCBI Taxonomy" id="412755"/>
    <lineage>
        <taxon>unclassified sequences</taxon>
        <taxon>metagenomes</taxon>
        <taxon>ecological metagenomes</taxon>
    </lineage>
</organism>
<sequence>MIGIGKWLPAVVLAAALSGCAAGADTLTASAPQAVDEVDDMVVHVVPVALNWDERPGPDGLDVSVYMYLYARKLPVTVKGTLAFEVYEGGIQGPDLATARPFFTWRFDADALQSYLGRSAAGWGYAIRLGWGPRSPATSSVTLAARYVPGKGRTIYTRPITIAARPE</sequence>
<name>A0A0F9JN68_9ZZZZ</name>
<comment type="caution">
    <text evidence="1">The sequence shown here is derived from an EMBL/GenBank/DDBJ whole genome shotgun (WGS) entry which is preliminary data.</text>
</comment>